<dbReference type="Proteomes" id="UP000485484">
    <property type="component" value="Unassembled WGS sequence"/>
</dbReference>
<dbReference type="PANTHER" id="PTHR43524">
    <property type="entry name" value="RADICAL SAM SUPERFAMILY PROTEIN"/>
    <property type="match status" value="1"/>
</dbReference>
<accession>A0A1V5M712</accession>
<comment type="caution">
    <text evidence="1">The sequence shown here is derived from an EMBL/GenBank/DDBJ whole genome shotgun (WGS) entry which is preliminary data.</text>
</comment>
<dbReference type="EMBL" id="MWAK01000423">
    <property type="protein sequence ID" value="OPZ89013.1"/>
    <property type="molecule type" value="Genomic_DNA"/>
</dbReference>
<evidence type="ECO:0000313" key="1">
    <source>
        <dbReference type="EMBL" id="OPZ89013.1"/>
    </source>
</evidence>
<protein>
    <submittedName>
        <fullName evidence="1">Uncharacterized protein</fullName>
    </submittedName>
</protein>
<sequence>MRAIQKRQPYSPNLMTPCMIIDQPWVLREVVRETGAHDTDHGGRCLLHEINGYLDNYSRSIHGIFDPIWDREYGRGRNLRIKYDHQPPSSGAPA</sequence>
<name>A0A1V5M712_UNCT6</name>
<dbReference type="PANTHER" id="PTHR43524:SF1">
    <property type="entry name" value="RADICAL SAM SUPERFAMILY PROTEIN"/>
    <property type="match status" value="1"/>
</dbReference>
<gene>
    <name evidence="1" type="ORF">BWY73_01583</name>
</gene>
<proteinExistence type="predicted"/>
<dbReference type="AlphaFoldDB" id="A0A1V5M712"/>
<organism evidence="1">
    <name type="scientific">candidate division TA06 bacterium ADurb.Bin417</name>
    <dbReference type="NCBI Taxonomy" id="1852828"/>
    <lineage>
        <taxon>Bacteria</taxon>
        <taxon>Bacteria division TA06</taxon>
    </lineage>
</organism>
<reference evidence="1" key="1">
    <citation type="submission" date="2017-02" db="EMBL/GenBank/DDBJ databases">
        <title>Delving into the versatile metabolic prowess of the omnipresent phylum Bacteroidetes.</title>
        <authorList>
            <person name="Nobu M.K."/>
            <person name="Mei R."/>
            <person name="Narihiro T."/>
            <person name="Kuroda K."/>
            <person name="Liu W.-T."/>
        </authorList>
    </citation>
    <scope>NUCLEOTIDE SEQUENCE</scope>
    <source>
        <strain evidence="1">ADurb.Bin417</strain>
    </source>
</reference>